<feature type="signal peptide" evidence="4">
    <location>
        <begin position="1"/>
        <end position="22"/>
    </location>
</feature>
<comment type="caution">
    <text evidence="5">The sequence shown here is derived from an EMBL/GenBank/DDBJ whole genome shotgun (WGS) entry which is preliminary data.</text>
</comment>
<dbReference type="PANTHER" id="PTHR30085:SF2">
    <property type="entry name" value="GLUTAMATE_ASPARTATE IMPORT SOLUTE-BINDING PROTEIN"/>
    <property type="match status" value="1"/>
</dbReference>
<protein>
    <submittedName>
        <fullName evidence="5">Glutamate/aspartate ABC transporter substrate-binding protein</fullName>
    </submittedName>
</protein>
<evidence type="ECO:0000313" key="6">
    <source>
        <dbReference type="Proteomes" id="UP000461948"/>
    </source>
</evidence>
<organism evidence="5 6">
    <name type="scientific">Enterobacter agglomerans</name>
    <name type="common">Erwinia herbicola</name>
    <name type="synonym">Pantoea agglomerans</name>
    <dbReference type="NCBI Taxonomy" id="549"/>
    <lineage>
        <taxon>Bacteria</taxon>
        <taxon>Pseudomonadati</taxon>
        <taxon>Pseudomonadota</taxon>
        <taxon>Gammaproteobacteria</taxon>
        <taxon>Enterobacterales</taxon>
        <taxon>Erwiniaceae</taxon>
        <taxon>Pantoea</taxon>
        <taxon>Pantoea agglomerans group</taxon>
    </lineage>
</organism>
<dbReference type="GO" id="GO:0030288">
    <property type="term" value="C:outer membrane-bounded periplasmic space"/>
    <property type="evidence" value="ECO:0007669"/>
    <property type="project" value="TreeGrafter"/>
</dbReference>
<feature type="non-terminal residue" evidence="5">
    <location>
        <position position="78"/>
    </location>
</feature>
<dbReference type="Gene3D" id="3.40.190.10">
    <property type="entry name" value="Periplasmic binding protein-like II"/>
    <property type="match status" value="1"/>
</dbReference>
<dbReference type="AlphaFoldDB" id="A0A7X2MRK9"/>
<sequence length="78" mass="8338">MQLRKVALSLLLISAAAGAAQAEDLSGTLKKINDNGVIVVGHRESSVPFSYYDNQQKVVGYSQAYSNAIVEAIKAKLN</sequence>
<evidence type="ECO:0000256" key="3">
    <source>
        <dbReference type="ARBA" id="ARBA00022729"/>
    </source>
</evidence>
<comment type="similarity">
    <text evidence="1">Belongs to the bacterial solute-binding protein 3 family.</text>
</comment>
<name>A0A7X2MRK9_ENTAG</name>
<keyword evidence="2" id="KW-0813">Transport</keyword>
<feature type="chain" id="PRO_5030828628" evidence="4">
    <location>
        <begin position="23"/>
        <end position="78"/>
    </location>
</feature>
<reference evidence="5 6" key="1">
    <citation type="submission" date="2019-11" db="EMBL/GenBank/DDBJ databases">
        <title>Draft Genome Sequence of Plant Growth-Promoting Rhizosphere-Associated Bacteria.</title>
        <authorList>
            <person name="Vasilyev I.Y."/>
            <person name="Radchenko V."/>
            <person name="Ilnitskaya E.V."/>
        </authorList>
    </citation>
    <scope>NUCLEOTIDE SEQUENCE [LARGE SCALE GENOMIC DNA]</scope>
    <source>
        <strain evidence="5 6">VRA_MhP_f</strain>
    </source>
</reference>
<evidence type="ECO:0000313" key="5">
    <source>
        <dbReference type="EMBL" id="MSE17916.1"/>
    </source>
</evidence>
<evidence type="ECO:0000256" key="4">
    <source>
        <dbReference type="SAM" id="SignalP"/>
    </source>
</evidence>
<dbReference type="SUPFAM" id="SSF53850">
    <property type="entry name" value="Periplasmic binding protein-like II"/>
    <property type="match status" value="1"/>
</dbReference>
<gene>
    <name evidence="5" type="ORF">GKC49_23290</name>
</gene>
<evidence type="ECO:0000256" key="2">
    <source>
        <dbReference type="ARBA" id="ARBA00022448"/>
    </source>
</evidence>
<dbReference type="Proteomes" id="UP000461948">
    <property type="component" value="Unassembled WGS sequence"/>
</dbReference>
<proteinExistence type="inferred from homology"/>
<dbReference type="GO" id="GO:0005576">
    <property type="term" value="C:extracellular region"/>
    <property type="evidence" value="ECO:0007669"/>
    <property type="project" value="TreeGrafter"/>
</dbReference>
<dbReference type="InterPro" id="IPR051455">
    <property type="entry name" value="Bact_solute-bind_prot3"/>
</dbReference>
<dbReference type="EMBL" id="WKLC01001456">
    <property type="protein sequence ID" value="MSE17916.1"/>
    <property type="molecule type" value="Genomic_DNA"/>
</dbReference>
<accession>A0A7X2MRK9</accession>
<dbReference type="PANTHER" id="PTHR30085">
    <property type="entry name" value="AMINO ACID ABC TRANSPORTER PERMEASE"/>
    <property type="match status" value="1"/>
</dbReference>
<evidence type="ECO:0000256" key="1">
    <source>
        <dbReference type="ARBA" id="ARBA00010333"/>
    </source>
</evidence>
<keyword evidence="3 4" id="KW-0732">Signal</keyword>
<dbReference type="GO" id="GO:0006865">
    <property type="term" value="P:amino acid transport"/>
    <property type="evidence" value="ECO:0007669"/>
    <property type="project" value="TreeGrafter"/>
</dbReference>